<evidence type="ECO:0000256" key="1">
    <source>
        <dbReference type="ARBA" id="ARBA00003767"/>
    </source>
</evidence>
<dbReference type="EMBL" id="CAJNRD030001123">
    <property type="protein sequence ID" value="CAG5103449.1"/>
    <property type="molecule type" value="Genomic_DNA"/>
</dbReference>
<feature type="domain" description="C2H2-type" evidence="14">
    <location>
        <begin position="71"/>
        <end position="99"/>
    </location>
</feature>
<feature type="domain" description="C2H2-type" evidence="14">
    <location>
        <begin position="212"/>
        <end position="234"/>
    </location>
</feature>
<evidence type="ECO:0000259" key="14">
    <source>
        <dbReference type="PROSITE" id="PS50157"/>
    </source>
</evidence>
<keyword evidence="9" id="KW-0238">DNA-binding</keyword>
<evidence type="ECO:0000313" key="16">
    <source>
        <dbReference type="Proteomes" id="UP000786811"/>
    </source>
</evidence>
<feature type="domain" description="C2H2-type" evidence="14">
    <location>
        <begin position="527"/>
        <end position="554"/>
    </location>
</feature>
<keyword evidence="11" id="KW-0539">Nucleus</keyword>
<evidence type="ECO:0000256" key="11">
    <source>
        <dbReference type="ARBA" id="ARBA00023242"/>
    </source>
</evidence>
<feature type="domain" description="C2H2-type" evidence="14">
    <location>
        <begin position="556"/>
        <end position="584"/>
    </location>
</feature>
<name>A0A8J2HJD2_COTCN</name>
<feature type="domain" description="C2H2-type" evidence="14">
    <location>
        <begin position="156"/>
        <end position="183"/>
    </location>
</feature>
<dbReference type="GO" id="GO:0000978">
    <property type="term" value="F:RNA polymerase II cis-regulatory region sequence-specific DNA binding"/>
    <property type="evidence" value="ECO:0007669"/>
    <property type="project" value="TreeGrafter"/>
</dbReference>
<dbReference type="Pfam" id="PF00096">
    <property type="entry name" value="zf-C2H2"/>
    <property type="match status" value="9"/>
</dbReference>
<evidence type="ECO:0000256" key="3">
    <source>
        <dbReference type="ARBA" id="ARBA00006991"/>
    </source>
</evidence>
<keyword evidence="10" id="KW-0804">Transcription</keyword>
<dbReference type="PANTHER" id="PTHR24388">
    <property type="entry name" value="ZINC FINGER PROTEIN"/>
    <property type="match status" value="1"/>
</dbReference>
<proteinExistence type="inferred from homology"/>
<dbReference type="Gene3D" id="3.30.160.60">
    <property type="entry name" value="Classic Zinc Finger"/>
    <property type="match status" value="9"/>
</dbReference>
<evidence type="ECO:0000256" key="6">
    <source>
        <dbReference type="ARBA" id="ARBA00022771"/>
    </source>
</evidence>
<dbReference type="Proteomes" id="UP000786811">
    <property type="component" value="Unassembled WGS sequence"/>
</dbReference>
<feature type="domain" description="C2H2-type" evidence="14">
    <location>
        <begin position="128"/>
        <end position="155"/>
    </location>
</feature>
<reference evidence="15" key="1">
    <citation type="submission" date="2021-04" db="EMBL/GenBank/DDBJ databases">
        <authorList>
            <person name="Chebbi M.A.C M."/>
        </authorList>
    </citation>
    <scope>NUCLEOTIDE SEQUENCE</scope>
</reference>
<evidence type="ECO:0000256" key="2">
    <source>
        <dbReference type="ARBA" id="ARBA00004123"/>
    </source>
</evidence>
<comment type="caution">
    <text evidence="15">The sequence shown here is derived from an EMBL/GenBank/DDBJ whole genome shotgun (WGS) entry which is preliminary data.</text>
</comment>
<dbReference type="OrthoDB" id="9439903at2759"/>
<evidence type="ECO:0000256" key="12">
    <source>
        <dbReference type="ARBA" id="ARBA00037948"/>
    </source>
</evidence>
<evidence type="ECO:0000256" key="10">
    <source>
        <dbReference type="ARBA" id="ARBA00023163"/>
    </source>
</evidence>
<feature type="domain" description="C2H2-type" evidence="14">
    <location>
        <begin position="100"/>
        <end position="127"/>
    </location>
</feature>
<evidence type="ECO:0000256" key="4">
    <source>
        <dbReference type="ARBA" id="ARBA00022723"/>
    </source>
</evidence>
<gene>
    <name evidence="15" type="ORF">HICCMSTLAB_LOCUS11515</name>
</gene>
<keyword evidence="5" id="KW-0677">Repeat</keyword>
<keyword evidence="16" id="KW-1185">Reference proteome</keyword>
<evidence type="ECO:0000256" key="7">
    <source>
        <dbReference type="ARBA" id="ARBA00022833"/>
    </source>
</evidence>
<sequence length="717" mass="82925">MSTMQNNEICNFTCTECDNFYRSEHEYLNHMQLHWGEVWKCLQCDDKCTLFKSQVGLKEHEGLYHGSDKPFRCSKCKLVFDRVSQLDYHVRSIHLGEKSQVCQLCGKGFFRKADLKTHLNVHLGTNQCICEFCGRQFNHISNLIRHLRIHEGTKPYPCSVCGKRFTQVSSLARHKLIHERNNETTNDEQGQISFQTVTKNKTAKLKPVKRQHYCQTCGDSFQLMVLLKEHEKTHKPLPEPQKAYQVSQNEDKTRNACFNADNFLERIHPVRDESIDISDILSPYCDELELPTTDLMQREDVGTEMAKKFTNLEISNREIRNNSVNNPNCVHIEKNQFLIEVCESDYLNNLGLNSLELHDNVILPDNHFNNINYCVDKSYTLPIAVVDKDLNEQWDLQSTVNSVLEQLKDTSINLLENLQLQPIDQNPEGYRGSDDLVVDFNNEEVQTQTPLVRLVQNEEGEQFFELVRDTVHFESHDNNLQNQNQNIFSGVTSQAMASVTADSVRKKRCKPKSQGKLRIKDLVKPKYRCTVCNKSFSSTSNLKQHAGTHSVDQKKFQCKQCGISFAWKSTLNKHIAGNHRPDGPLKFVCEICPKVYSTLSQVNEHVKRDHLKERNFKCSECGKSFFKKFDLKSHIRTHTNERPYACKICGKSFHHQSHIIRHERVHSGERPYTCDICKQSFSQPGSLKVHRQRHHLTKVDILDYQINEDDPLALSAA</sequence>
<evidence type="ECO:0000256" key="5">
    <source>
        <dbReference type="ARBA" id="ARBA00022737"/>
    </source>
</evidence>
<feature type="domain" description="C2H2-type" evidence="14">
    <location>
        <begin position="12"/>
        <end position="39"/>
    </location>
</feature>
<feature type="domain" description="C2H2-type" evidence="14">
    <location>
        <begin position="672"/>
        <end position="699"/>
    </location>
</feature>
<keyword evidence="8" id="KW-0805">Transcription regulation</keyword>
<dbReference type="SUPFAM" id="SSF57667">
    <property type="entry name" value="beta-beta-alpha zinc fingers"/>
    <property type="match status" value="5"/>
</dbReference>
<feature type="domain" description="C2H2-type" evidence="14">
    <location>
        <begin position="644"/>
        <end position="671"/>
    </location>
</feature>
<dbReference type="InterPro" id="IPR013087">
    <property type="entry name" value="Znf_C2H2_type"/>
</dbReference>
<dbReference type="FunFam" id="3.30.160.60:FF:000417">
    <property type="entry name" value="Zinc finger protein"/>
    <property type="match status" value="1"/>
</dbReference>
<organism evidence="15 16">
    <name type="scientific">Cotesia congregata</name>
    <name type="common">Parasitoid wasp</name>
    <name type="synonym">Apanteles congregatus</name>
    <dbReference type="NCBI Taxonomy" id="51543"/>
    <lineage>
        <taxon>Eukaryota</taxon>
        <taxon>Metazoa</taxon>
        <taxon>Ecdysozoa</taxon>
        <taxon>Arthropoda</taxon>
        <taxon>Hexapoda</taxon>
        <taxon>Insecta</taxon>
        <taxon>Pterygota</taxon>
        <taxon>Neoptera</taxon>
        <taxon>Endopterygota</taxon>
        <taxon>Hymenoptera</taxon>
        <taxon>Apocrita</taxon>
        <taxon>Ichneumonoidea</taxon>
        <taxon>Braconidae</taxon>
        <taxon>Microgastrinae</taxon>
        <taxon>Cotesia</taxon>
    </lineage>
</organism>
<dbReference type="FunFam" id="3.30.160.60:FF:002343">
    <property type="entry name" value="Zinc finger protein 33A"/>
    <property type="match status" value="1"/>
</dbReference>
<keyword evidence="7" id="KW-0862">Zinc</keyword>
<dbReference type="GO" id="GO:0005634">
    <property type="term" value="C:nucleus"/>
    <property type="evidence" value="ECO:0007669"/>
    <property type="project" value="UniProtKB-SubCell"/>
</dbReference>
<dbReference type="FunFam" id="3.30.160.60:FF:000446">
    <property type="entry name" value="Zinc finger protein"/>
    <property type="match status" value="1"/>
</dbReference>
<accession>A0A8J2HJD2</accession>
<dbReference type="AlphaFoldDB" id="A0A8J2HJD2"/>
<dbReference type="SMART" id="SM00355">
    <property type="entry name" value="ZnF_C2H2"/>
    <property type="match status" value="13"/>
</dbReference>
<comment type="subcellular location">
    <subcellularLocation>
        <location evidence="2">Nucleus</location>
    </subcellularLocation>
</comment>
<dbReference type="InterPro" id="IPR050527">
    <property type="entry name" value="Snail/Krueppel_Znf"/>
</dbReference>
<comment type="similarity">
    <text evidence="12">Belongs to the snail C2H2-type zinc-finger protein family.</text>
</comment>
<comment type="function">
    <text evidence="1">May be involved in transcriptional regulation.</text>
</comment>
<evidence type="ECO:0000256" key="8">
    <source>
        <dbReference type="ARBA" id="ARBA00023015"/>
    </source>
</evidence>
<keyword evidence="4" id="KW-0479">Metal-binding</keyword>
<dbReference type="GO" id="GO:0008270">
    <property type="term" value="F:zinc ion binding"/>
    <property type="evidence" value="ECO:0007669"/>
    <property type="project" value="UniProtKB-KW"/>
</dbReference>
<dbReference type="GO" id="GO:0000981">
    <property type="term" value="F:DNA-binding transcription factor activity, RNA polymerase II-specific"/>
    <property type="evidence" value="ECO:0007669"/>
    <property type="project" value="TreeGrafter"/>
</dbReference>
<dbReference type="PROSITE" id="PS50157">
    <property type="entry name" value="ZINC_FINGER_C2H2_2"/>
    <property type="match status" value="12"/>
</dbReference>
<dbReference type="FunFam" id="3.30.160.60:FF:000100">
    <property type="entry name" value="Zinc finger 45-like"/>
    <property type="match status" value="1"/>
</dbReference>
<evidence type="ECO:0000256" key="9">
    <source>
        <dbReference type="ARBA" id="ARBA00023125"/>
    </source>
</evidence>
<feature type="domain" description="C2H2-type" evidence="14">
    <location>
        <begin position="616"/>
        <end position="643"/>
    </location>
</feature>
<keyword evidence="6 13" id="KW-0863">Zinc-finger</keyword>
<dbReference type="InterPro" id="IPR036236">
    <property type="entry name" value="Znf_C2H2_sf"/>
</dbReference>
<evidence type="ECO:0000313" key="15">
    <source>
        <dbReference type="EMBL" id="CAG5103449.1"/>
    </source>
</evidence>
<evidence type="ECO:0000256" key="13">
    <source>
        <dbReference type="PROSITE-ProRule" id="PRU00042"/>
    </source>
</evidence>
<dbReference type="FunFam" id="3.30.160.60:FF:000771">
    <property type="entry name" value="zinc finger protein 648"/>
    <property type="match status" value="1"/>
</dbReference>
<comment type="similarity">
    <text evidence="3">Belongs to the krueppel C2H2-type zinc-finger protein family.</text>
</comment>
<dbReference type="PROSITE" id="PS00028">
    <property type="entry name" value="ZINC_FINGER_C2H2_1"/>
    <property type="match status" value="11"/>
</dbReference>
<protein>
    <submittedName>
        <fullName evidence="15">Similar to ZNF782: Zinc finger protein 782 (Homo sapiens)</fullName>
    </submittedName>
</protein>
<feature type="domain" description="C2H2-type" evidence="14">
    <location>
        <begin position="587"/>
        <end position="615"/>
    </location>
</feature>
<dbReference type="PANTHER" id="PTHR24388:SF99">
    <property type="entry name" value="GASTRULA ZINC FINGER PROTEIN XLCGF52.1-LIKE ISOFORM X1-RELATED"/>
    <property type="match status" value="1"/>
</dbReference>
<dbReference type="FunFam" id="3.30.160.60:FF:001049">
    <property type="entry name" value="zinc finger protein 319"/>
    <property type="match status" value="1"/>
</dbReference>
<dbReference type="FunFam" id="3.30.160.60:FF:000110">
    <property type="entry name" value="Zinc finger protein-like"/>
    <property type="match status" value="1"/>
</dbReference>